<reference evidence="2" key="1">
    <citation type="journal article" date="2014" name="Genome Announc.">
        <title>Draft genome sequence of Weissella oryzae SG25T, isolated from fermented rice grains.</title>
        <authorList>
            <person name="Tanizawa Y."/>
            <person name="Fujisawa T."/>
            <person name="Mochizuki T."/>
            <person name="Kaminuma E."/>
            <person name="Suzuki Y."/>
            <person name="Nakamura Y."/>
            <person name="Tohno M."/>
        </authorList>
    </citation>
    <scope>NUCLEOTIDE SEQUENCE [LARGE SCALE GENOMIC DNA]</scope>
    <source>
        <strain evidence="2">DSM 25784 / JCM 18191 / LMG 30913 / SG25</strain>
    </source>
</reference>
<evidence type="ECO:0000313" key="1">
    <source>
        <dbReference type="EMBL" id="GAK31648.1"/>
    </source>
</evidence>
<dbReference type="RefSeq" id="WP_027699602.1">
    <property type="nucleotide sequence ID" value="NZ_DF820495.1"/>
</dbReference>
<name>A0A069CWP3_WEIOS</name>
<evidence type="ECO:0000313" key="2">
    <source>
        <dbReference type="Proteomes" id="UP000030643"/>
    </source>
</evidence>
<keyword evidence="2" id="KW-1185">Reference proteome</keyword>
<dbReference type="Proteomes" id="UP000030643">
    <property type="component" value="Unassembled WGS sequence"/>
</dbReference>
<dbReference type="AlphaFoldDB" id="A0A069CWP3"/>
<dbReference type="EMBL" id="DF820495">
    <property type="protein sequence ID" value="GAK31648.1"/>
    <property type="molecule type" value="Genomic_DNA"/>
</dbReference>
<proteinExistence type="predicted"/>
<protein>
    <submittedName>
        <fullName evidence="1">Transposase</fullName>
    </submittedName>
</protein>
<accession>A0A069CWP3</accession>
<sequence>MGKYTNEYKQMIIKEYLSGTEWSTMEAIFEPARSTMQTWVHEYLLANPEETIQLYEAERADKQQLLESSILQLTESSEEAVEQLPGLETTETELGVVTDDEMLAALKNHEPNATVYYQVIMSKADQRYLGISDDQVAHLANLPVADTFTYFHDTVVASAEQVVELELLEHNASGTVILQGYQASDEDSLDTAVHIDWLLDQFTNDGQVDIPENNVRLVYNVLDNYAIEKLKQSYLKRKAKILAHYQATGELVWF</sequence>
<organism evidence="1 2">
    <name type="scientific">Weissella oryzae (strain DSM 25784 / JCM 18191 / LMG 30913 / SG25)</name>
    <dbReference type="NCBI Taxonomy" id="1329250"/>
    <lineage>
        <taxon>Bacteria</taxon>
        <taxon>Bacillati</taxon>
        <taxon>Bacillota</taxon>
        <taxon>Bacilli</taxon>
        <taxon>Lactobacillales</taxon>
        <taxon>Lactobacillaceae</taxon>
        <taxon>Weissella</taxon>
    </lineage>
</organism>
<gene>
    <name evidence="1" type="ORF">WOSG25_120400</name>
</gene>
<dbReference type="OrthoDB" id="1758111at2"/>